<gene>
    <name evidence="3" type="ORF">Terrestrivirus3_83</name>
</gene>
<name>A0A3G4ZN33_9VIRU</name>
<accession>A0A3G4ZN33</accession>
<proteinExistence type="predicted"/>
<dbReference type="Pfam" id="PF08325">
    <property type="entry name" value="WLM"/>
    <property type="match status" value="1"/>
</dbReference>
<keyword evidence="1" id="KW-0472">Membrane</keyword>
<evidence type="ECO:0000313" key="3">
    <source>
        <dbReference type="EMBL" id="AYV75814.1"/>
    </source>
</evidence>
<dbReference type="InterPro" id="IPR013536">
    <property type="entry name" value="WLM_dom"/>
</dbReference>
<reference evidence="3" key="1">
    <citation type="submission" date="2018-10" db="EMBL/GenBank/DDBJ databases">
        <title>Hidden diversity of soil giant viruses.</title>
        <authorList>
            <person name="Schulz F."/>
            <person name="Alteio L."/>
            <person name="Goudeau D."/>
            <person name="Ryan E.M."/>
            <person name="Malmstrom R.R."/>
            <person name="Blanchard J."/>
            <person name="Woyke T."/>
        </authorList>
    </citation>
    <scope>NUCLEOTIDE SEQUENCE</scope>
    <source>
        <strain evidence="3">TEV1</strain>
    </source>
</reference>
<feature type="domain" description="WLM" evidence="2">
    <location>
        <begin position="45"/>
        <end position="167"/>
    </location>
</feature>
<evidence type="ECO:0000259" key="2">
    <source>
        <dbReference type="Pfam" id="PF08325"/>
    </source>
</evidence>
<organism evidence="3">
    <name type="scientific">Terrestrivirus sp</name>
    <dbReference type="NCBI Taxonomy" id="2487775"/>
    <lineage>
        <taxon>Viruses</taxon>
        <taxon>Varidnaviria</taxon>
        <taxon>Bamfordvirae</taxon>
        <taxon>Nucleocytoviricota</taxon>
        <taxon>Megaviricetes</taxon>
        <taxon>Imitervirales</taxon>
        <taxon>Mimiviridae</taxon>
        <taxon>Klosneuvirinae</taxon>
    </lineage>
</organism>
<keyword evidence="1" id="KW-1133">Transmembrane helix</keyword>
<dbReference type="EMBL" id="MK071981">
    <property type="protein sequence ID" value="AYV75814.1"/>
    <property type="molecule type" value="Genomic_DNA"/>
</dbReference>
<sequence>MSDIILSDKCVCSVGCDVHAPFTTKFLRYLFPYTGFKKIILDNVKTDFKNKQYLCSIANHPAINFVMFKENLSVDSLQELSKKSIDLCKQDHTKTKTKVNYILFGLCNVTKKNKVISVRICFDDGRYCKYSGIINTIIHEITHINVKNHGDAFNKRQLELTNIYNNYKIYTNYCKILLICMMIIILMVFIFVFYLF</sequence>
<keyword evidence="1" id="KW-0812">Transmembrane</keyword>
<evidence type="ECO:0000256" key="1">
    <source>
        <dbReference type="SAM" id="Phobius"/>
    </source>
</evidence>
<protein>
    <recommendedName>
        <fullName evidence="2">WLM domain-containing protein</fullName>
    </recommendedName>
</protein>
<feature type="transmembrane region" description="Helical" evidence="1">
    <location>
        <begin position="176"/>
        <end position="195"/>
    </location>
</feature>